<feature type="compositionally biased region" description="Basic and acidic residues" evidence="6">
    <location>
        <begin position="266"/>
        <end position="291"/>
    </location>
</feature>
<feature type="region of interest" description="Disordered" evidence="6">
    <location>
        <begin position="96"/>
        <end position="369"/>
    </location>
</feature>
<dbReference type="GO" id="GO:0005634">
    <property type="term" value="C:nucleus"/>
    <property type="evidence" value="ECO:0007669"/>
    <property type="project" value="UniProtKB-SubCell"/>
</dbReference>
<evidence type="ECO:0000256" key="5">
    <source>
        <dbReference type="ARBA" id="ARBA00023242"/>
    </source>
</evidence>
<feature type="compositionally biased region" description="Basic and acidic residues" evidence="6">
    <location>
        <begin position="111"/>
        <end position="134"/>
    </location>
</feature>
<protein>
    <recommendedName>
        <fullName evidence="7">MBD domain-containing protein</fullName>
    </recommendedName>
</protein>
<dbReference type="EMBL" id="VOIH02000003">
    <property type="protein sequence ID" value="KAF3450885.1"/>
    <property type="molecule type" value="Genomic_DNA"/>
</dbReference>
<keyword evidence="3" id="KW-0238">DNA-binding</keyword>
<evidence type="ECO:0000259" key="7">
    <source>
        <dbReference type="PROSITE" id="PS50982"/>
    </source>
</evidence>
<keyword evidence="4" id="KW-0804">Transcription</keyword>
<keyword evidence="9" id="KW-1185">Reference proteome</keyword>
<comment type="caution">
    <text evidence="8">The sequence shown here is derived from an EMBL/GenBank/DDBJ whole genome shotgun (WGS) entry which is preliminary data.</text>
</comment>
<feature type="compositionally biased region" description="Basic and acidic residues" evidence="6">
    <location>
        <begin position="326"/>
        <end position="341"/>
    </location>
</feature>
<feature type="domain" description="MBD" evidence="7">
    <location>
        <begin position="41"/>
        <end position="111"/>
    </location>
</feature>
<keyword evidence="2" id="KW-0805">Transcription regulation</keyword>
<feature type="compositionally biased region" description="Basic and acidic residues" evidence="6">
    <location>
        <begin position="348"/>
        <end position="360"/>
    </location>
</feature>
<evidence type="ECO:0000313" key="8">
    <source>
        <dbReference type="EMBL" id="KAF3450885.1"/>
    </source>
</evidence>
<dbReference type="Proteomes" id="UP000796880">
    <property type="component" value="Unassembled WGS sequence"/>
</dbReference>
<reference evidence="8" key="1">
    <citation type="submission" date="2020-03" db="EMBL/GenBank/DDBJ databases">
        <title>A high-quality chromosome-level genome assembly of a woody plant with both climbing and erect habits, Rhamnella rubrinervis.</title>
        <authorList>
            <person name="Lu Z."/>
            <person name="Yang Y."/>
            <person name="Zhu X."/>
            <person name="Sun Y."/>
        </authorList>
    </citation>
    <scope>NUCLEOTIDE SEQUENCE</scope>
    <source>
        <strain evidence="8">BYM</strain>
        <tissue evidence="8">Leaf</tissue>
    </source>
</reference>
<dbReference type="AlphaFoldDB" id="A0A8K0HFK2"/>
<evidence type="ECO:0000313" key="9">
    <source>
        <dbReference type="Proteomes" id="UP000796880"/>
    </source>
</evidence>
<dbReference type="PROSITE" id="PS50982">
    <property type="entry name" value="MBD"/>
    <property type="match status" value="1"/>
</dbReference>
<dbReference type="GO" id="GO:0003677">
    <property type="term" value="F:DNA binding"/>
    <property type="evidence" value="ECO:0007669"/>
    <property type="project" value="UniProtKB-KW"/>
</dbReference>
<feature type="compositionally biased region" description="Basic and acidic residues" evidence="6">
    <location>
        <begin position="143"/>
        <end position="225"/>
    </location>
</feature>
<accession>A0A8K0HFK2</accession>
<dbReference type="SUPFAM" id="SSF54171">
    <property type="entry name" value="DNA-binding domain"/>
    <property type="match status" value="1"/>
</dbReference>
<comment type="subcellular location">
    <subcellularLocation>
        <location evidence="1">Nucleus</location>
    </subcellularLocation>
</comment>
<evidence type="ECO:0000256" key="2">
    <source>
        <dbReference type="ARBA" id="ARBA00023015"/>
    </source>
</evidence>
<dbReference type="Pfam" id="PF01429">
    <property type="entry name" value="MBD"/>
    <property type="match status" value="1"/>
</dbReference>
<dbReference type="InterPro" id="IPR039622">
    <property type="entry name" value="MBD10/11"/>
</dbReference>
<dbReference type="InterPro" id="IPR001739">
    <property type="entry name" value="Methyl_CpG_DNA-bd"/>
</dbReference>
<dbReference type="PANTHER" id="PTHR33729">
    <property type="entry name" value="METHYL-CPG BINDING DOMAIN CONTAINING PROTEIN, EXPRESSED"/>
    <property type="match status" value="1"/>
</dbReference>
<evidence type="ECO:0000256" key="4">
    <source>
        <dbReference type="ARBA" id="ARBA00023163"/>
    </source>
</evidence>
<evidence type="ECO:0000256" key="6">
    <source>
        <dbReference type="SAM" id="MobiDB-lite"/>
    </source>
</evidence>
<proteinExistence type="predicted"/>
<dbReference type="PANTHER" id="PTHR33729:SF12">
    <property type="entry name" value="MBD DOMAIN-CONTAINING PROTEIN"/>
    <property type="match status" value="1"/>
</dbReference>
<sequence length="369" mass="40313">MENKDGQMETMVVGGGLGNGLGGGSFNEAHRHWVTKMESKVDEFISVELPAPPAWKKLFLPKKGGTPRKNEIVFIAPTGEEIGNRKQLEQYLKVHPGNPAISEFDWSTGETPRRSARISEKAKATPPRESEPPKKRGRRSSLSKKDKVEVEAHEEHEGTNEIQMKDAVAEKKNDSFKENHVENGGKTKEETDQTKVVDVNMDEKGPEDAKNDIQSDAKDTKDSHAVAEAASAKEVLDGKKDQKQAVATEAVEQQPSKEPIATEVAENEKEKIPETETDKVNGASEKKEEKPAVTVEANGGAEKQDPNGVKPTPEVEIKAQNVQETGGKHNVEAEEKVEKQDGGVVENGKFEQVGRSDPPKHPSPSPVSC</sequence>
<feature type="compositionally biased region" description="Basic and acidic residues" evidence="6">
    <location>
        <begin position="234"/>
        <end position="243"/>
    </location>
</feature>
<dbReference type="OrthoDB" id="1435582at2759"/>
<keyword evidence="5" id="KW-0539">Nucleus</keyword>
<gene>
    <name evidence="8" type="ORF">FNV43_RR06974</name>
</gene>
<name>A0A8K0HFK2_9ROSA</name>
<dbReference type="Gene3D" id="3.30.890.10">
    <property type="entry name" value="Methyl-cpg-binding Protein 2, Chain A"/>
    <property type="match status" value="1"/>
</dbReference>
<organism evidence="8 9">
    <name type="scientific">Rhamnella rubrinervis</name>
    <dbReference type="NCBI Taxonomy" id="2594499"/>
    <lineage>
        <taxon>Eukaryota</taxon>
        <taxon>Viridiplantae</taxon>
        <taxon>Streptophyta</taxon>
        <taxon>Embryophyta</taxon>
        <taxon>Tracheophyta</taxon>
        <taxon>Spermatophyta</taxon>
        <taxon>Magnoliopsida</taxon>
        <taxon>eudicotyledons</taxon>
        <taxon>Gunneridae</taxon>
        <taxon>Pentapetalae</taxon>
        <taxon>rosids</taxon>
        <taxon>fabids</taxon>
        <taxon>Rosales</taxon>
        <taxon>Rhamnaceae</taxon>
        <taxon>rhamnoid group</taxon>
        <taxon>Rhamneae</taxon>
        <taxon>Rhamnella</taxon>
    </lineage>
</organism>
<evidence type="ECO:0000256" key="1">
    <source>
        <dbReference type="ARBA" id="ARBA00004123"/>
    </source>
</evidence>
<dbReference type="InterPro" id="IPR016177">
    <property type="entry name" value="DNA-bd_dom_sf"/>
</dbReference>
<evidence type="ECO:0000256" key="3">
    <source>
        <dbReference type="ARBA" id="ARBA00023125"/>
    </source>
</evidence>